<dbReference type="EMBL" id="VSRR010003945">
    <property type="protein sequence ID" value="MPC37996.1"/>
    <property type="molecule type" value="Genomic_DNA"/>
</dbReference>
<evidence type="ECO:0000313" key="2">
    <source>
        <dbReference type="Proteomes" id="UP000324222"/>
    </source>
</evidence>
<proteinExistence type="predicted"/>
<reference evidence="1 2" key="1">
    <citation type="submission" date="2019-05" db="EMBL/GenBank/DDBJ databases">
        <title>Another draft genome of Portunus trituberculatus and its Hox gene families provides insights of decapod evolution.</title>
        <authorList>
            <person name="Jeong J.-H."/>
            <person name="Song I."/>
            <person name="Kim S."/>
            <person name="Choi T."/>
            <person name="Kim D."/>
            <person name="Ryu S."/>
            <person name="Kim W."/>
        </authorList>
    </citation>
    <scope>NUCLEOTIDE SEQUENCE [LARGE SCALE GENOMIC DNA]</scope>
    <source>
        <tissue evidence="1">Muscle</tissue>
    </source>
</reference>
<organism evidence="1 2">
    <name type="scientific">Portunus trituberculatus</name>
    <name type="common">Swimming crab</name>
    <name type="synonym">Neptunus trituberculatus</name>
    <dbReference type="NCBI Taxonomy" id="210409"/>
    <lineage>
        <taxon>Eukaryota</taxon>
        <taxon>Metazoa</taxon>
        <taxon>Ecdysozoa</taxon>
        <taxon>Arthropoda</taxon>
        <taxon>Crustacea</taxon>
        <taxon>Multicrustacea</taxon>
        <taxon>Malacostraca</taxon>
        <taxon>Eumalacostraca</taxon>
        <taxon>Eucarida</taxon>
        <taxon>Decapoda</taxon>
        <taxon>Pleocyemata</taxon>
        <taxon>Brachyura</taxon>
        <taxon>Eubrachyura</taxon>
        <taxon>Portunoidea</taxon>
        <taxon>Portunidae</taxon>
        <taxon>Portuninae</taxon>
        <taxon>Portunus</taxon>
    </lineage>
</organism>
<name>A0A5B7EXS1_PORTR</name>
<dbReference type="Proteomes" id="UP000324222">
    <property type="component" value="Unassembled WGS sequence"/>
</dbReference>
<protein>
    <submittedName>
        <fullName evidence="1">Uncharacterized protein</fullName>
    </submittedName>
</protein>
<keyword evidence="2" id="KW-1185">Reference proteome</keyword>
<evidence type="ECO:0000313" key="1">
    <source>
        <dbReference type="EMBL" id="MPC37996.1"/>
    </source>
</evidence>
<gene>
    <name evidence="1" type="ORF">E2C01_031491</name>
</gene>
<sequence>MAKHMVVNKALSFPSPLLPLSHSDTSNNGILVYRNRPAAVLRKTTFFPFPSPAAVLRKTTFFCILSVVFHLETYDGTKDAY</sequence>
<accession>A0A5B7EXS1</accession>
<comment type="caution">
    <text evidence="1">The sequence shown here is derived from an EMBL/GenBank/DDBJ whole genome shotgun (WGS) entry which is preliminary data.</text>
</comment>
<dbReference type="AlphaFoldDB" id="A0A5B7EXS1"/>